<dbReference type="PANTHER" id="PTHR42878">
    <property type="entry name" value="TWO-COMPONENT HISTIDINE KINASE"/>
    <property type="match status" value="1"/>
</dbReference>
<dbReference type="PRINTS" id="PR00344">
    <property type="entry name" value="BCTRLSENSOR"/>
</dbReference>
<dbReference type="GO" id="GO:0007234">
    <property type="term" value="P:osmosensory signaling via phosphorelay pathway"/>
    <property type="evidence" value="ECO:0007669"/>
    <property type="project" value="TreeGrafter"/>
</dbReference>
<dbReference type="CDD" id="cd00075">
    <property type="entry name" value="HATPase"/>
    <property type="match status" value="1"/>
</dbReference>
<dbReference type="PROSITE" id="PS50109">
    <property type="entry name" value="HIS_KIN"/>
    <property type="match status" value="1"/>
</dbReference>
<gene>
    <name evidence="9" type="ORF">EV138_6409</name>
</gene>
<feature type="domain" description="Histidine kinase" evidence="8">
    <location>
        <begin position="25"/>
        <end position="207"/>
    </location>
</feature>
<dbReference type="EC" id="2.7.13.3" evidence="2"/>
<dbReference type="SMART" id="SM00387">
    <property type="entry name" value="HATPase_c"/>
    <property type="match status" value="1"/>
</dbReference>
<keyword evidence="4 9" id="KW-0418">Kinase</keyword>
<reference evidence="9 10" key="1">
    <citation type="submission" date="2019-03" db="EMBL/GenBank/DDBJ databases">
        <title>Genomic Encyclopedia of Type Strains, Phase III (KMG-III): the genomes of soil and plant-associated and newly described type strains.</title>
        <authorList>
            <person name="Whitman W."/>
        </authorList>
    </citation>
    <scope>NUCLEOTIDE SEQUENCE [LARGE SCALE GENOMIC DNA]</scope>
    <source>
        <strain evidence="9 10">VKM Ac-2575</strain>
    </source>
</reference>
<evidence type="ECO:0000256" key="6">
    <source>
        <dbReference type="ARBA" id="ARBA00039401"/>
    </source>
</evidence>
<evidence type="ECO:0000256" key="4">
    <source>
        <dbReference type="ARBA" id="ARBA00022777"/>
    </source>
</evidence>
<dbReference type="InterPro" id="IPR050351">
    <property type="entry name" value="BphY/WalK/GraS-like"/>
</dbReference>
<sequence length="213" mass="22175">MSAVSAPEPFVGQSSPTGGPDQTMRLCHDLRQYVAAGLLLSEPRTGQEAGQTRMTLIHQQFTAIAELLAAEFDRDQGTGAVNLSRLASECADVVRLTHRGRITVTRSKHVLVDGERALLRRAVGNMLDNACRAAGPSGTVVVRVGLDAGEAKVEVVDDGAGFGGIPSGTGHGLQIVAAAVRACRGRVEISSGPGVGTTVRLCVPALRHPVRPA</sequence>
<organism evidence="9 10">
    <name type="scientific">Kribbella voronezhensis</name>
    <dbReference type="NCBI Taxonomy" id="2512212"/>
    <lineage>
        <taxon>Bacteria</taxon>
        <taxon>Bacillati</taxon>
        <taxon>Actinomycetota</taxon>
        <taxon>Actinomycetes</taxon>
        <taxon>Propionibacteriales</taxon>
        <taxon>Kribbellaceae</taxon>
        <taxon>Kribbella</taxon>
    </lineage>
</organism>
<dbReference type="Proteomes" id="UP000295151">
    <property type="component" value="Unassembled WGS sequence"/>
</dbReference>
<evidence type="ECO:0000259" key="8">
    <source>
        <dbReference type="PROSITE" id="PS50109"/>
    </source>
</evidence>
<dbReference type="InterPro" id="IPR003594">
    <property type="entry name" value="HATPase_dom"/>
</dbReference>
<dbReference type="InterPro" id="IPR005467">
    <property type="entry name" value="His_kinase_dom"/>
</dbReference>
<keyword evidence="3" id="KW-0808">Transferase</keyword>
<evidence type="ECO:0000313" key="9">
    <source>
        <dbReference type="EMBL" id="TDU83945.1"/>
    </source>
</evidence>
<name>A0A4R7SY32_9ACTN</name>
<dbReference type="Pfam" id="PF02518">
    <property type="entry name" value="HATPase_c"/>
    <property type="match status" value="1"/>
</dbReference>
<dbReference type="GO" id="GO:0004673">
    <property type="term" value="F:protein histidine kinase activity"/>
    <property type="evidence" value="ECO:0007669"/>
    <property type="project" value="UniProtKB-EC"/>
</dbReference>
<dbReference type="AlphaFoldDB" id="A0A4R7SY32"/>
<dbReference type="OrthoDB" id="3830820at2"/>
<evidence type="ECO:0000256" key="7">
    <source>
        <dbReference type="SAM" id="MobiDB-lite"/>
    </source>
</evidence>
<proteinExistence type="predicted"/>
<dbReference type="GO" id="GO:0030295">
    <property type="term" value="F:protein kinase activator activity"/>
    <property type="evidence" value="ECO:0007669"/>
    <property type="project" value="TreeGrafter"/>
</dbReference>
<evidence type="ECO:0000256" key="5">
    <source>
        <dbReference type="ARBA" id="ARBA00023012"/>
    </source>
</evidence>
<dbReference type="Gene3D" id="3.30.565.10">
    <property type="entry name" value="Histidine kinase-like ATPase, C-terminal domain"/>
    <property type="match status" value="1"/>
</dbReference>
<evidence type="ECO:0000313" key="10">
    <source>
        <dbReference type="Proteomes" id="UP000295151"/>
    </source>
</evidence>
<comment type="caution">
    <text evidence="9">The sequence shown here is derived from an EMBL/GenBank/DDBJ whole genome shotgun (WGS) entry which is preliminary data.</text>
</comment>
<dbReference type="EMBL" id="SOCE01000002">
    <property type="protein sequence ID" value="TDU83945.1"/>
    <property type="molecule type" value="Genomic_DNA"/>
</dbReference>
<dbReference type="GO" id="GO:0000156">
    <property type="term" value="F:phosphorelay response regulator activity"/>
    <property type="evidence" value="ECO:0007669"/>
    <property type="project" value="TreeGrafter"/>
</dbReference>
<comment type="catalytic activity">
    <reaction evidence="1">
        <text>ATP + protein L-histidine = ADP + protein N-phospho-L-histidine.</text>
        <dbReference type="EC" id="2.7.13.3"/>
    </reaction>
</comment>
<accession>A0A4R7SY32</accession>
<evidence type="ECO:0000256" key="2">
    <source>
        <dbReference type="ARBA" id="ARBA00012438"/>
    </source>
</evidence>
<protein>
    <recommendedName>
        <fullName evidence="6">Sensor-like histidine kinase SenX3</fullName>
        <ecNumber evidence="2">2.7.13.3</ecNumber>
    </recommendedName>
</protein>
<keyword evidence="5" id="KW-0902">Two-component regulatory system</keyword>
<evidence type="ECO:0000256" key="3">
    <source>
        <dbReference type="ARBA" id="ARBA00022679"/>
    </source>
</evidence>
<dbReference type="InterPro" id="IPR036890">
    <property type="entry name" value="HATPase_C_sf"/>
</dbReference>
<dbReference type="PANTHER" id="PTHR42878:SF14">
    <property type="entry name" value="OSMOLARITY TWO-COMPONENT SYSTEM PROTEIN SSK1"/>
    <property type="match status" value="1"/>
</dbReference>
<keyword evidence="10" id="KW-1185">Reference proteome</keyword>
<dbReference type="InterPro" id="IPR004358">
    <property type="entry name" value="Sig_transdc_His_kin-like_C"/>
</dbReference>
<dbReference type="SUPFAM" id="SSF55874">
    <property type="entry name" value="ATPase domain of HSP90 chaperone/DNA topoisomerase II/histidine kinase"/>
    <property type="match status" value="1"/>
</dbReference>
<dbReference type="RefSeq" id="WP_133983535.1">
    <property type="nucleotide sequence ID" value="NZ_SOCE01000002.1"/>
</dbReference>
<evidence type="ECO:0000256" key="1">
    <source>
        <dbReference type="ARBA" id="ARBA00000085"/>
    </source>
</evidence>
<feature type="region of interest" description="Disordered" evidence="7">
    <location>
        <begin position="1"/>
        <end position="22"/>
    </location>
</feature>